<dbReference type="SUPFAM" id="SSF57184">
    <property type="entry name" value="Growth factor receptor domain"/>
    <property type="match status" value="1"/>
</dbReference>
<reference evidence="2" key="2">
    <citation type="submission" date="2013-10" db="EMBL/GenBank/DDBJ databases">
        <authorList>
            <person name="Aslett M."/>
        </authorList>
    </citation>
    <scope>NUCLEOTIDE SEQUENCE [LARGE SCALE GENOMIC DNA]</scope>
    <source>
        <strain evidence="2">Houghton</strain>
    </source>
</reference>
<dbReference type="PANTHER" id="PTHR46104:SF1">
    <property type="entry name" value="GENE 9195-RELATED"/>
    <property type="match status" value="1"/>
</dbReference>
<dbReference type="PANTHER" id="PTHR46104">
    <property type="entry name" value="GENE 9195-RELATED-RELATED"/>
    <property type="match status" value="1"/>
</dbReference>
<dbReference type="InterPro" id="IPR009030">
    <property type="entry name" value="Growth_fac_rcpt_cys_sf"/>
</dbReference>
<evidence type="ECO:0000259" key="1">
    <source>
        <dbReference type="Pfam" id="PF07699"/>
    </source>
</evidence>
<organism evidence="2 3">
    <name type="scientific">Eimeria necatrix</name>
    <dbReference type="NCBI Taxonomy" id="51315"/>
    <lineage>
        <taxon>Eukaryota</taxon>
        <taxon>Sar</taxon>
        <taxon>Alveolata</taxon>
        <taxon>Apicomplexa</taxon>
        <taxon>Conoidasida</taxon>
        <taxon>Coccidia</taxon>
        <taxon>Eucoccidiorida</taxon>
        <taxon>Eimeriorina</taxon>
        <taxon>Eimeriidae</taxon>
        <taxon>Eimeria</taxon>
    </lineage>
</organism>
<gene>
    <name evidence="2" type="ORF">ENH_00024460</name>
</gene>
<keyword evidence="3" id="KW-1185">Reference proteome</keyword>
<dbReference type="GeneID" id="25472616"/>
<sequence length="233" mass="23599">MKEVLHLKTACPVQGGKTAALVGRQSSGTVQFLITALKDPRGSFLALSGLTGLVSEDQCTKCPPGKFCSMASSSAPSGNCEPGFVCYGGATIATPTDGITGAQCPSGGYCPAGAERVTPCPAGYYNSRPGAGSPSDCLECPPGLYCDGTVVSDGGITGPCKEGYYCEAGSATATANEAPKGSYAPEGSSTYLLCNPGTFQNETGSAACLPCLAGTFCQRLVSPRHLNGLLRRP</sequence>
<protein>
    <recommendedName>
        <fullName evidence="1">Tyrosine-protein kinase ephrin type A/B receptor-like domain-containing protein</fullName>
    </recommendedName>
</protein>
<feature type="domain" description="Tyrosine-protein kinase ephrin type A/B receptor-like" evidence="1">
    <location>
        <begin position="181"/>
        <end position="216"/>
    </location>
</feature>
<evidence type="ECO:0000313" key="3">
    <source>
        <dbReference type="Proteomes" id="UP000030754"/>
    </source>
</evidence>
<proteinExistence type="predicted"/>
<dbReference type="SMART" id="SM01411">
    <property type="entry name" value="Ephrin_rec_like"/>
    <property type="match status" value="3"/>
</dbReference>
<dbReference type="Gene3D" id="2.10.50.10">
    <property type="entry name" value="Tumor Necrosis Factor Receptor, subunit A, domain 2"/>
    <property type="match status" value="1"/>
</dbReference>
<name>U6MU57_9EIME</name>
<dbReference type="VEuPathDB" id="ToxoDB:ENH_00024460"/>
<reference evidence="2" key="1">
    <citation type="submission" date="2013-10" db="EMBL/GenBank/DDBJ databases">
        <title>Genomic analysis of the causative agents of coccidiosis in chickens.</title>
        <authorList>
            <person name="Reid A.J."/>
            <person name="Blake D."/>
            <person name="Billington K."/>
            <person name="Browne H."/>
            <person name="Dunn M."/>
            <person name="Hung S."/>
            <person name="Kawahara F."/>
            <person name="Miranda-Saavedra D."/>
            <person name="Mourier T."/>
            <person name="Nagra H."/>
            <person name="Otto T.D."/>
            <person name="Rawlings N."/>
            <person name="Sanchez A."/>
            <person name="Sanders M."/>
            <person name="Subramaniam C."/>
            <person name="Tay Y."/>
            <person name="Dear P."/>
            <person name="Doerig C."/>
            <person name="Gruber A."/>
            <person name="Parkinson J."/>
            <person name="Shirley M."/>
            <person name="Wan K.L."/>
            <person name="Berriman M."/>
            <person name="Tomley F."/>
            <person name="Pain A."/>
        </authorList>
    </citation>
    <scope>NUCLEOTIDE SEQUENCE [LARGE SCALE GENOMIC DNA]</scope>
    <source>
        <strain evidence="2">Houghton</strain>
    </source>
</reference>
<dbReference type="OrthoDB" id="330540at2759"/>
<accession>U6MU57</accession>
<dbReference type="InterPro" id="IPR011641">
    <property type="entry name" value="Tyr-kin_ephrin_A/B_rcpt-like"/>
</dbReference>
<dbReference type="AlphaFoldDB" id="U6MU57"/>
<dbReference type="EMBL" id="HG723691">
    <property type="protein sequence ID" value="CDJ66598.1"/>
    <property type="molecule type" value="Genomic_DNA"/>
</dbReference>
<dbReference type="Proteomes" id="UP000030754">
    <property type="component" value="Unassembled WGS sequence"/>
</dbReference>
<dbReference type="Pfam" id="PF07699">
    <property type="entry name" value="Ephrin_rec_like"/>
    <property type="match status" value="1"/>
</dbReference>
<evidence type="ECO:0000313" key="2">
    <source>
        <dbReference type="EMBL" id="CDJ66598.1"/>
    </source>
</evidence>
<dbReference type="RefSeq" id="XP_013435065.1">
    <property type="nucleotide sequence ID" value="XM_013579611.1"/>
</dbReference>